<keyword evidence="3" id="KW-1185">Reference proteome</keyword>
<dbReference type="EMBL" id="CP060789">
    <property type="protein sequence ID" value="QNP56501.1"/>
    <property type="molecule type" value="Genomic_DNA"/>
</dbReference>
<organism evidence="2 3">
    <name type="scientific">Tessaracoccus defluvii</name>
    <dbReference type="NCBI Taxonomy" id="1285901"/>
    <lineage>
        <taxon>Bacteria</taxon>
        <taxon>Bacillati</taxon>
        <taxon>Actinomycetota</taxon>
        <taxon>Actinomycetes</taxon>
        <taxon>Propionibacteriales</taxon>
        <taxon>Propionibacteriaceae</taxon>
        <taxon>Tessaracoccus</taxon>
    </lineage>
</organism>
<protein>
    <submittedName>
        <fullName evidence="2">DUF3099 domain-containing protein</fullName>
    </submittedName>
</protein>
<dbReference type="Proteomes" id="UP000516117">
    <property type="component" value="Chromosome"/>
</dbReference>
<accession>A0A7H0H7I5</accession>
<evidence type="ECO:0000256" key="1">
    <source>
        <dbReference type="SAM" id="MobiDB-lite"/>
    </source>
</evidence>
<feature type="region of interest" description="Disordered" evidence="1">
    <location>
        <begin position="75"/>
        <end position="105"/>
    </location>
</feature>
<dbReference type="Pfam" id="PF11298">
    <property type="entry name" value="DUF3099"/>
    <property type="match status" value="1"/>
</dbReference>
<evidence type="ECO:0000313" key="3">
    <source>
        <dbReference type="Proteomes" id="UP000516117"/>
    </source>
</evidence>
<evidence type="ECO:0000313" key="2">
    <source>
        <dbReference type="EMBL" id="QNP56501.1"/>
    </source>
</evidence>
<reference evidence="2 3" key="1">
    <citation type="submission" date="2020-08" db="EMBL/GenBank/DDBJ databases">
        <title>Genome sequence of Tessaracoccus defluvii JCM 17540T.</title>
        <authorList>
            <person name="Hyun D.-W."/>
            <person name="Bae J.-W."/>
        </authorList>
    </citation>
    <scope>NUCLEOTIDE SEQUENCE [LARGE SCALE GENOMIC DNA]</scope>
    <source>
        <strain evidence="2 3">JCM 17540</strain>
    </source>
</reference>
<sequence length="105" mass="11378">MPKSRDAALITTAGRSHSLDLEERQRRYILTMAVRTACFIAFLIVPGWWKVATLIAAAVLPAIAVLLANNVDHRPPATLPPEDGADRPALPAGEVLPGTIEEDER</sequence>
<dbReference type="InterPro" id="IPR021449">
    <property type="entry name" value="DUF3099"/>
</dbReference>
<dbReference type="AlphaFoldDB" id="A0A7H0H7I5"/>
<gene>
    <name evidence="2" type="ORF">H9L22_03470</name>
</gene>
<dbReference type="RefSeq" id="WP_187721606.1">
    <property type="nucleotide sequence ID" value="NZ_BAABBL010000015.1"/>
</dbReference>
<dbReference type="KEGG" id="tdf:H9L22_03470"/>
<proteinExistence type="predicted"/>
<name>A0A7H0H7I5_9ACTN</name>